<dbReference type="EMBL" id="JACHJT010000001">
    <property type="protein sequence ID" value="MBB4929698.1"/>
    <property type="molecule type" value="Genomic_DNA"/>
</dbReference>
<dbReference type="Gene3D" id="1.20.120.350">
    <property type="entry name" value="Voltage-gated potassium channels. Chain C"/>
    <property type="match status" value="1"/>
</dbReference>
<dbReference type="PANTHER" id="PTHR10037">
    <property type="entry name" value="VOLTAGE-GATED CATION CHANNEL CALCIUM AND SODIUM"/>
    <property type="match status" value="1"/>
</dbReference>
<dbReference type="RefSeq" id="WP_312885106.1">
    <property type="nucleotide sequence ID" value="NZ_JACHJT010000001.1"/>
</dbReference>
<accession>A0A7W7W0W6</accession>
<dbReference type="PANTHER" id="PTHR10037:SF62">
    <property type="entry name" value="SODIUM CHANNEL PROTEIN 60E"/>
    <property type="match status" value="1"/>
</dbReference>
<dbReference type="GO" id="GO:0001518">
    <property type="term" value="C:voltage-gated sodium channel complex"/>
    <property type="evidence" value="ECO:0007669"/>
    <property type="project" value="TreeGrafter"/>
</dbReference>
<keyword evidence="9" id="KW-1185">Reference proteome</keyword>
<evidence type="ECO:0000313" key="9">
    <source>
        <dbReference type="Proteomes" id="UP000523007"/>
    </source>
</evidence>
<evidence type="ECO:0000256" key="1">
    <source>
        <dbReference type="ARBA" id="ARBA00004141"/>
    </source>
</evidence>
<feature type="transmembrane region" description="Helical" evidence="6">
    <location>
        <begin position="198"/>
        <end position="224"/>
    </location>
</feature>
<comment type="caution">
    <text evidence="8">The sequence shown here is derived from an EMBL/GenBank/DDBJ whole genome shotgun (WGS) entry which is preliminary data.</text>
</comment>
<keyword evidence="8" id="KW-0407">Ion channel</keyword>
<dbReference type="SUPFAM" id="SSF81324">
    <property type="entry name" value="Voltage-gated potassium channels"/>
    <property type="match status" value="1"/>
</dbReference>
<name>A0A7W7W0W6_9ACTN</name>
<keyword evidence="8" id="KW-0406">Ion transport</keyword>
<feature type="transmembrane region" description="Helical" evidence="6">
    <location>
        <begin position="83"/>
        <end position="106"/>
    </location>
</feature>
<evidence type="ECO:0000313" key="8">
    <source>
        <dbReference type="EMBL" id="MBB4929698.1"/>
    </source>
</evidence>
<proteinExistence type="predicted"/>
<feature type="coiled-coil region" evidence="5">
    <location>
        <begin position="245"/>
        <end position="272"/>
    </location>
</feature>
<feature type="transmembrane region" description="Helical" evidence="6">
    <location>
        <begin position="18"/>
        <end position="39"/>
    </location>
</feature>
<dbReference type="InterPro" id="IPR005821">
    <property type="entry name" value="Ion_trans_dom"/>
</dbReference>
<keyword evidence="5" id="KW-0175">Coiled coil</keyword>
<gene>
    <name evidence="8" type="ORF">F4561_000518</name>
</gene>
<protein>
    <submittedName>
        <fullName evidence="8">Voltage-gated sodium channel</fullName>
    </submittedName>
</protein>
<comment type="subcellular location">
    <subcellularLocation>
        <location evidence="1">Membrane</location>
        <topology evidence="1">Multi-pass membrane protein</topology>
    </subcellularLocation>
</comment>
<keyword evidence="3 6" id="KW-1133">Transmembrane helix</keyword>
<keyword evidence="2 6" id="KW-0812">Transmembrane</keyword>
<dbReference type="GO" id="GO:0005248">
    <property type="term" value="F:voltage-gated sodium channel activity"/>
    <property type="evidence" value="ECO:0007669"/>
    <property type="project" value="TreeGrafter"/>
</dbReference>
<feature type="domain" description="Ion transport" evidence="7">
    <location>
        <begin position="17"/>
        <end position="232"/>
    </location>
</feature>
<dbReference type="InterPro" id="IPR043203">
    <property type="entry name" value="VGCC_Ca_Na"/>
</dbReference>
<dbReference type="InterPro" id="IPR027359">
    <property type="entry name" value="Volt_channel_dom_sf"/>
</dbReference>
<reference evidence="8 9" key="1">
    <citation type="submission" date="2020-08" db="EMBL/GenBank/DDBJ databases">
        <title>Sequencing the genomes of 1000 actinobacteria strains.</title>
        <authorList>
            <person name="Klenk H.-P."/>
        </authorList>
    </citation>
    <scope>NUCLEOTIDE SEQUENCE [LARGE SCALE GENOMIC DNA]</scope>
    <source>
        <strain evidence="8 9">DSM 102030</strain>
    </source>
</reference>
<evidence type="ECO:0000256" key="5">
    <source>
        <dbReference type="SAM" id="Coils"/>
    </source>
</evidence>
<feature type="transmembrane region" description="Helical" evidence="6">
    <location>
        <begin position="127"/>
        <end position="150"/>
    </location>
</feature>
<keyword evidence="8" id="KW-0813">Transport</keyword>
<organism evidence="8 9">
    <name type="scientific">Lipingzhangella halophila</name>
    <dbReference type="NCBI Taxonomy" id="1783352"/>
    <lineage>
        <taxon>Bacteria</taxon>
        <taxon>Bacillati</taxon>
        <taxon>Actinomycetota</taxon>
        <taxon>Actinomycetes</taxon>
        <taxon>Streptosporangiales</taxon>
        <taxon>Nocardiopsidaceae</taxon>
        <taxon>Lipingzhangella</taxon>
    </lineage>
</organism>
<dbReference type="AlphaFoldDB" id="A0A7W7W0W6"/>
<dbReference type="Gene3D" id="1.10.287.70">
    <property type="match status" value="1"/>
</dbReference>
<evidence type="ECO:0000256" key="6">
    <source>
        <dbReference type="SAM" id="Phobius"/>
    </source>
</evidence>
<sequence length="282" mass="31865">MTQSMLRARVTRVVDSQWFQYTVVAVILLNAVSLGLESYQDELSDLRGRLLAAEHVFVTFFVIELGLKFYARGAAFFRSPWNWFDLLVVSITLVPTSAEYSVLRLLRTLRILRLISVLPSMRQVVGALFRSLPGMGTVISLLLIIIYTAAIMAEKLFEDIAPQYFGDLGTTLYTLFMVLTTEDWPEVSDAVTAEEPRAWIFFVVYMVVTAFIALNLVIGIIVTAMEQEVNQQRWADDQELELEQHNEVISNLGALTAQVERLTEQVRELQGANGNEERGPAH</sequence>
<evidence type="ECO:0000256" key="2">
    <source>
        <dbReference type="ARBA" id="ARBA00022692"/>
    </source>
</evidence>
<keyword evidence="4 6" id="KW-0472">Membrane</keyword>
<evidence type="ECO:0000256" key="4">
    <source>
        <dbReference type="ARBA" id="ARBA00023136"/>
    </source>
</evidence>
<evidence type="ECO:0000259" key="7">
    <source>
        <dbReference type="Pfam" id="PF00520"/>
    </source>
</evidence>
<dbReference type="Pfam" id="PF00520">
    <property type="entry name" value="Ion_trans"/>
    <property type="match status" value="1"/>
</dbReference>
<dbReference type="Proteomes" id="UP000523007">
    <property type="component" value="Unassembled WGS sequence"/>
</dbReference>
<evidence type="ECO:0000256" key="3">
    <source>
        <dbReference type="ARBA" id="ARBA00022989"/>
    </source>
</evidence>